<protein>
    <submittedName>
        <fullName evidence="4">ATP-binding protein</fullName>
    </submittedName>
</protein>
<dbReference type="CDD" id="cd24138">
    <property type="entry name" value="TtcA-like"/>
    <property type="match status" value="1"/>
</dbReference>
<evidence type="ECO:0000259" key="3">
    <source>
        <dbReference type="Pfam" id="PF01171"/>
    </source>
</evidence>
<reference evidence="4 5" key="1">
    <citation type="submission" date="2024-04" db="EMBL/GenBank/DDBJ databases">
        <authorList>
            <person name="Abashina T."/>
            <person name="Shaikin A."/>
        </authorList>
    </citation>
    <scope>NUCLEOTIDE SEQUENCE [LARGE SCALE GENOMIC DNA]</scope>
    <source>
        <strain evidence="4 5">AAFK</strain>
    </source>
</reference>
<dbReference type="PIRSF" id="PIRSF004976">
    <property type="entry name" value="ATPase_YdaO"/>
    <property type="match status" value="1"/>
</dbReference>
<dbReference type="InterPro" id="IPR011063">
    <property type="entry name" value="TilS/TtcA_N"/>
</dbReference>
<keyword evidence="4" id="KW-0547">Nucleotide-binding</keyword>
<dbReference type="RefSeq" id="WP_341371886.1">
    <property type="nucleotide sequence ID" value="NZ_JBBPCO010000016.1"/>
</dbReference>
<keyword evidence="5" id="KW-1185">Reference proteome</keyword>
<keyword evidence="2" id="KW-0819">tRNA processing</keyword>
<dbReference type="InterPro" id="IPR014729">
    <property type="entry name" value="Rossmann-like_a/b/a_fold"/>
</dbReference>
<dbReference type="GO" id="GO:0005524">
    <property type="term" value="F:ATP binding"/>
    <property type="evidence" value="ECO:0007669"/>
    <property type="project" value="UniProtKB-KW"/>
</dbReference>
<evidence type="ECO:0000256" key="1">
    <source>
        <dbReference type="ARBA" id="ARBA00022679"/>
    </source>
</evidence>
<feature type="domain" description="tRNA(Ile)-lysidine/2-thiocytidine synthase N-terminal" evidence="3">
    <location>
        <begin position="43"/>
        <end position="211"/>
    </location>
</feature>
<proteinExistence type="predicted"/>
<dbReference type="EMBL" id="JBBPCO010000016">
    <property type="protein sequence ID" value="MEK8090831.1"/>
    <property type="molecule type" value="Genomic_DNA"/>
</dbReference>
<dbReference type="Gene3D" id="3.40.50.620">
    <property type="entry name" value="HUPs"/>
    <property type="match status" value="1"/>
</dbReference>
<dbReference type="Proteomes" id="UP001446205">
    <property type="component" value="Unassembled WGS sequence"/>
</dbReference>
<evidence type="ECO:0000313" key="5">
    <source>
        <dbReference type="Proteomes" id="UP001446205"/>
    </source>
</evidence>
<comment type="caution">
    <text evidence="4">The sequence shown here is derived from an EMBL/GenBank/DDBJ whole genome shotgun (WGS) entry which is preliminary data.</text>
</comment>
<accession>A0ABU9DBD6</accession>
<dbReference type="PANTHER" id="PTHR43686:SF1">
    <property type="entry name" value="AMINOTRAN_5 DOMAIN-CONTAINING PROTEIN"/>
    <property type="match status" value="1"/>
</dbReference>
<name>A0ABU9DBD6_9PROT</name>
<dbReference type="SUPFAM" id="SSF52402">
    <property type="entry name" value="Adenine nucleotide alpha hydrolases-like"/>
    <property type="match status" value="1"/>
</dbReference>
<gene>
    <name evidence="4" type="ORF">WOB96_13820</name>
</gene>
<evidence type="ECO:0000313" key="4">
    <source>
        <dbReference type="EMBL" id="MEK8090831.1"/>
    </source>
</evidence>
<keyword evidence="1" id="KW-0808">Transferase</keyword>
<dbReference type="PANTHER" id="PTHR43686">
    <property type="entry name" value="SULFURTRANSFERASE-RELATED"/>
    <property type="match status" value="1"/>
</dbReference>
<organism evidence="4 5">
    <name type="scientific">Thermithiobacillus plumbiphilus</name>
    <dbReference type="NCBI Taxonomy" id="1729899"/>
    <lineage>
        <taxon>Bacteria</taxon>
        <taxon>Pseudomonadati</taxon>
        <taxon>Pseudomonadota</taxon>
        <taxon>Acidithiobacillia</taxon>
        <taxon>Acidithiobacillales</taxon>
        <taxon>Thermithiobacillaceae</taxon>
        <taxon>Thermithiobacillus</taxon>
    </lineage>
</organism>
<keyword evidence="4" id="KW-0067">ATP-binding</keyword>
<sequence length="264" mass="30015">MHVGAGADGLPEPGLRHRPPLRLARLASQAIRHYHMIEPGDRLLLGVSGGKDSLTLLHVLLDFQRRAPIPFELAAVTVDPQSEDFDPGPLRDYIPRLGIPYFYMQKPIVKIAEQHMDKPSFCSFCSRLRRGTLYECARREGYNVLVLAHHLDDLAESFMMSAFHNGELRTMKAHYRIKDGDLRVIRPLVYVRERQTRAFAEHAGLPVIADNCPACFAKPTERARMKQILAMQETNQPQLFQNLLRTMRPLMQDGDPLVGQRSKA</sequence>
<evidence type="ECO:0000256" key="2">
    <source>
        <dbReference type="ARBA" id="ARBA00022694"/>
    </source>
</evidence>
<dbReference type="Pfam" id="PF01171">
    <property type="entry name" value="ATP_bind_3"/>
    <property type="match status" value="1"/>
</dbReference>
<dbReference type="InterPro" id="IPR035107">
    <property type="entry name" value="tRNA_thiolation_TtcA_Ctu1"/>
</dbReference>